<feature type="region of interest" description="Disordered" evidence="2">
    <location>
        <begin position="244"/>
        <end position="336"/>
    </location>
</feature>
<evidence type="ECO:0000313" key="4">
    <source>
        <dbReference type="EMBL" id="PRP85440.1"/>
    </source>
</evidence>
<comment type="caution">
    <text evidence="4">The sequence shown here is derived from an EMBL/GenBank/DDBJ whole genome shotgun (WGS) entry which is preliminary data.</text>
</comment>
<dbReference type="Gene3D" id="3.40.50.11210">
    <property type="entry name" value="Rap/Ran-GAP"/>
    <property type="match status" value="1"/>
</dbReference>
<dbReference type="SUPFAM" id="SSF111347">
    <property type="entry name" value="Rap/Ran-GAP"/>
    <property type="match status" value="1"/>
</dbReference>
<dbReference type="Pfam" id="PF02145">
    <property type="entry name" value="Rap_GAP"/>
    <property type="match status" value="1"/>
</dbReference>
<feature type="region of interest" description="Disordered" evidence="2">
    <location>
        <begin position="373"/>
        <end position="413"/>
    </location>
</feature>
<feature type="compositionally biased region" description="Low complexity" evidence="2">
    <location>
        <begin position="522"/>
        <end position="535"/>
    </location>
</feature>
<dbReference type="InterPro" id="IPR000331">
    <property type="entry name" value="Rap/Ran_GAP_dom"/>
</dbReference>
<keyword evidence="1" id="KW-0343">GTPase activation</keyword>
<dbReference type="EMBL" id="MDYQ01000044">
    <property type="protein sequence ID" value="PRP85440.1"/>
    <property type="molecule type" value="Genomic_DNA"/>
</dbReference>
<dbReference type="FunFam" id="3.40.50.11210:FF:000001">
    <property type="entry name" value="Ral GTPase-activating protein subunit alpha-1 isoform 1"/>
    <property type="match status" value="1"/>
</dbReference>
<protein>
    <submittedName>
        <fullName evidence="4">RapGAP/RanGAP domain-containing protein</fullName>
    </submittedName>
</protein>
<dbReference type="PANTHER" id="PTHR15711">
    <property type="entry name" value="RAP GTPASE-ACTIVATING PROTEIN"/>
    <property type="match status" value="1"/>
</dbReference>
<evidence type="ECO:0000259" key="3">
    <source>
        <dbReference type="PROSITE" id="PS50085"/>
    </source>
</evidence>
<feature type="domain" description="Rap-GAP" evidence="3">
    <location>
        <begin position="773"/>
        <end position="991"/>
    </location>
</feature>
<dbReference type="InParanoid" id="A0A2P6NN92"/>
<dbReference type="GO" id="GO:0051056">
    <property type="term" value="P:regulation of small GTPase mediated signal transduction"/>
    <property type="evidence" value="ECO:0007669"/>
    <property type="project" value="InterPro"/>
</dbReference>
<dbReference type="OrthoDB" id="2499658at2759"/>
<dbReference type="STRING" id="1890364.A0A2P6NN92"/>
<reference evidence="4 5" key="1">
    <citation type="journal article" date="2018" name="Genome Biol. Evol.">
        <title>Multiple Roots of Fruiting Body Formation in Amoebozoa.</title>
        <authorList>
            <person name="Hillmann F."/>
            <person name="Forbes G."/>
            <person name="Novohradska S."/>
            <person name="Ferling I."/>
            <person name="Riege K."/>
            <person name="Groth M."/>
            <person name="Westermann M."/>
            <person name="Marz M."/>
            <person name="Spaller T."/>
            <person name="Winckler T."/>
            <person name="Schaap P."/>
            <person name="Glockner G."/>
        </authorList>
    </citation>
    <scope>NUCLEOTIDE SEQUENCE [LARGE SCALE GENOMIC DNA]</scope>
    <source>
        <strain evidence="4 5">Jena</strain>
    </source>
</reference>
<feature type="region of interest" description="Disordered" evidence="2">
    <location>
        <begin position="518"/>
        <end position="587"/>
    </location>
</feature>
<feature type="compositionally biased region" description="Polar residues" evidence="2">
    <location>
        <begin position="547"/>
        <end position="556"/>
    </location>
</feature>
<dbReference type="Proteomes" id="UP000241769">
    <property type="component" value="Unassembled WGS sequence"/>
</dbReference>
<keyword evidence="5" id="KW-1185">Reference proteome</keyword>
<dbReference type="InterPro" id="IPR035974">
    <property type="entry name" value="Rap/Ran-GAP_sf"/>
</dbReference>
<gene>
    <name evidence="4" type="ORF">PROFUN_06809</name>
</gene>
<feature type="region of interest" description="Disordered" evidence="2">
    <location>
        <begin position="438"/>
        <end position="490"/>
    </location>
</feature>
<sequence>MVPTTCFIPGGFNRLSSLVRTLCCQLNHHNLQDVLFLSWDSRVAHYSRSEVAFEQSVQDTSSALFCISRSYSVRDGSSCSCCGAFGLQTLHKQQLNQIEDKLLRNSVSQSLSRCFRVSIGSSHCPSRELPIPLYLLYYTEGMEEEVSGQFSFLEYSAKATSADGIEETDVDIEEFDEIHEEEDGEKRSSQKRQSTINKPPAATSVEVRNHETPSLGEDIEFLEVKVATVTTKMRRFWVNLIEENNSPVSPRSGKSDKQLEKEREKQEKLDKEREKQERQERKEQEKAEKREQEKEKERLRLEKKEQERQEKEKEREERGSDGEVTPPTERLRKPSIKLKLEDNVTRPSLRKVLGAKAVEIDIRKSAEKTQMMELEQPEIQREEVPEVSVTPSFIKETRGRSGAMADGSTTTPASTIASKLEEGLSNLQHRRTRTLMDPMPVSPLLKSEPILPRRGSMPTEPVDLSSPPVQSSPPPSSLGQIEESYKPKRLSVDPMFRASLNTSLGKMLPGDYHSLRERSTHQLSQSERSLPSSPSVALTRQAVKDSPASTSFNTMDISPPIGGTSPMTMRASMNDKPEKRSSMGGNFLKKTPEMLMKNFPKMKQDKTGKLYTFEEHKLVRLNWAKVESKIGENDDPRSHTIGHPLSGWQLELGSALGSKSQTEFPLEDTEKYEYYYRDHFHKKDCTNYIGFMEKKDKKEVMIISISKPEEEGECTRMRALIRTPEGDGRVDIYRQDKGFKKAKSLMKELTGAFGHLSKTKLHLVDKPSISDDLLDYEKKQVVGGVKFGVLYRRKGQTNEEEMFQNGMQDVSQKFVNFLKWLGDWVPLKGFTGYRGGLDVKTDTTGTQSVYTQLGGVEIMFHVAPLLPHFEKDIQQVEKKRHLGNDIVCIIFNDTDEPFSPHTIKTEFNHVYAVIQPASADPNDSNYRFALACKQGVPLFGPLLPAAKQWQLTDTFRQMFLTKLMNAERASFEAPQFAKKMERTRRIMLEAIAKQYYKEK</sequence>
<name>A0A2P6NN92_9EUKA</name>
<dbReference type="InterPro" id="IPR050989">
    <property type="entry name" value="Rap1_Ran_GAP"/>
</dbReference>
<feature type="region of interest" description="Disordered" evidence="2">
    <location>
        <begin position="178"/>
        <end position="208"/>
    </location>
</feature>
<evidence type="ECO:0000256" key="1">
    <source>
        <dbReference type="ARBA" id="ARBA00022468"/>
    </source>
</evidence>
<evidence type="ECO:0000313" key="5">
    <source>
        <dbReference type="Proteomes" id="UP000241769"/>
    </source>
</evidence>
<accession>A0A2P6NN92</accession>
<organism evidence="4 5">
    <name type="scientific">Planoprotostelium fungivorum</name>
    <dbReference type="NCBI Taxonomy" id="1890364"/>
    <lineage>
        <taxon>Eukaryota</taxon>
        <taxon>Amoebozoa</taxon>
        <taxon>Evosea</taxon>
        <taxon>Variosea</taxon>
        <taxon>Cavosteliida</taxon>
        <taxon>Cavosteliaceae</taxon>
        <taxon>Planoprotostelium</taxon>
    </lineage>
</organism>
<dbReference type="PROSITE" id="PS50085">
    <property type="entry name" value="RAPGAP"/>
    <property type="match status" value="1"/>
</dbReference>
<proteinExistence type="predicted"/>
<evidence type="ECO:0000256" key="2">
    <source>
        <dbReference type="SAM" id="MobiDB-lite"/>
    </source>
</evidence>
<dbReference type="GO" id="GO:0005096">
    <property type="term" value="F:GTPase activator activity"/>
    <property type="evidence" value="ECO:0007669"/>
    <property type="project" value="UniProtKB-KW"/>
</dbReference>
<dbReference type="AlphaFoldDB" id="A0A2P6NN92"/>
<feature type="compositionally biased region" description="Basic and acidic residues" evidence="2">
    <location>
        <begin position="253"/>
        <end position="321"/>
    </location>
</feature>